<feature type="active site" description="Proton donor/acceptor" evidence="16">
    <location>
        <position position="175"/>
    </location>
</feature>
<evidence type="ECO:0000256" key="6">
    <source>
        <dbReference type="ARBA" id="ARBA00022853"/>
    </source>
</evidence>
<dbReference type="GO" id="GO:0003682">
    <property type="term" value="F:chromatin binding"/>
    <property type="evidence" value="ECO:0007669"/>
    <property type="project" value="TreeGrafter"/>
</dbReference>
<dbReference type="Gene3D" id="3.30.60.60">
    <property type="entry name" value="N-acetyl transferase-like"/>
    <property type="match status" value="1"/>
</dbReference>
<keyword evidence="8" id="KW-0010">Activator</keyword>
<dbReference type="EMBL" id="KQ965735">
    <property type="protein sequence ID" value="KXS20600.1"/>
    <property type="molecule type" value="Genomic_DNA"/>
</dbReference>
<comment type="catalytic activity">
    <reaction evidence="15">
        <text>L-lysyl-[histone] + acetyl-CoA = N(6)-acetyl-L-lysyl-[histone] + CoA + H(+)</text>
        <dbReference type="Rhea" id="RHEA:21992"/>
        <dbReference type="Rhea" id="RHEA-COMP:9845"/>
        <dbReference type="Rhea" id="RHEA-COMP:11338"/>
        <dbReference type="ChEBI" id="CHEBI:15378"/>
        <dbReference type="ChEBI" id="CHEBI:29969"/>
        <dbReference type="ChEBI" id="CHEBI:57287"/>
        <dbReference type="ChEBI" id="CHEBI:57288"/>
        <dbReference type="ChEBI" id="CHEBI:61930"/>
        <dbReference type="EC" id="2.3.1.48"/>
    </reaction>
    <physiologicalReaction direction="left-to-right" evidence="15">
        <dbReference type="Rhea" id="RHEA:21993"/>
    </physiologicalReaction>
</comment>
<evidence type="ECO:0000313" key="18">
    <source>
        <dbReference type="EMBL" id="KXS20600.1"/>
    </source>
</evidence>
<comment type="function">
    <text evidence="11">Catalytic component of the NuA4 histone acetyltransferase (HAT) complex which is involved in epigenetic transcriptional activation of selected genes principally by acetylation of nucleosomal histones H4, H3, H2B, H2A and H2A variant H2A.Z. Acetylates histone H4 to form H4K5ac, H4K8ac, H4K12ac and H4K16ac, histone H3 to form H3K14ac, and histone H2A to form H2AK4ac and H2AK7ac. The NuA4 complex is involved in the DNA damage response and is required for chromosome segregation. The NuA4 complex plays a direct role in repair of DNA double-strand breaks (DSBs) through homologous recombination. Recruitment to promoters depends on H3K4me. Also acetylates non-histone proteins. In addition to protein acetyltransferase, can use different acyl-CoA substrates, such as 2-hydroxyisobutanoyl-CoA (2-hydroxyisobutyryl-CoA) or (2E)-butenoyl-CoA (crotonyl-CoA), and is able to mediate protein 2-hydroxyisobutyrylation and crotonylation, respectively.</text>
</comment>
<proteinExistence type="inferred from homology"/>
<reference evidence="18 19" key="1">
    <citation type="journal article" date="2015" name="Genome Biol. Evol.">
        <title>Phylogenomic analyses indicate that early fungi evolved digesting cell walls of algal ancestors of land plants.</title>
        <authorList>
            <person name="Chang Y."/>
            <person name="Wang S."/>
            <person name="Sekimoto S."/>
            <person name="Aerts A.L."/>
            <person name="Choi C."/>
            <person name="Clum A."/>
            <person name="LaButti K.M."/>
            <person name="Lindquist E.A."/>
            <person name="Yee Ngan C."/>
            <person name="Ohm R.A."/>
            <person name="Salamov A.A."/>
            <person name="Grigoriev I.V."/>
            <person name="Spatafora J.W."/>
            <person name="Berbee M.L."/>
        </authorList>
    </citation>
    <scope>NUCLEOTIDE SEQUENCE [LARGE SCALE GENOMIC DNA]</scope>
    <source>
        <strain evidence="18 19">JEL478</strain>
    </source>
</reference>
<evidence type="ECO:0000256" key="1">
    <source>
        <dbReference type="ARBA" id="ARBA00004123"/>
    </source>
</evidence>
<keyword evidence="9" id="KW-0234">DNA repair</keyword>
<dbReference type="GO" id="GO:0006281">
    <property type="term" value="P:DNA repair"/>
    <property type="evidence" value="ECO:0007669"/>
    <property type="project" value="UniProtKB-KW"/>
</dbReference>
<evidence type="ECO:0000256" key="4">
    <source>
        <dbReference type="ARBA" id="ARBA00022679"/>
    </source>
</evidence>
<evidence type="ECO:0000256" key="8">
    <source>
        <dbReference type="ARBA" id="ARBA00023159"/>
    </source>
</evidence>
<keyword evidence="4" id="KW-0808">Transferase</keyword>
<evidence type="ECO:0000256" key="12">
    <source>
        <dbReference type="ARBA" id="ARBA00047557"/>
    </source>
</evidence>
<dbReference type="Gene3D" id="1.10.10.10">
    <property type="entry name" value="Winged helix-like DNA-binding domain superfamily/Winged helix DNA-binding domain"/>
    <property type="match status" value="1"/>
</dbReference>
<dbReference type="FunFam" id="1.10.10.10:FF:000022">
    <property type="entry name" value="Histone acetyltransferase"/>
    <property type="match status" value="1"/>
</dbReference>
<name>A0A139AV36_GONPJ</name>
<dbReference type="Pfam" id="PF01853">
    <property type="entry name" value="MOZ_SAS"/>
    <property type="match status" value="1"/>
</dbReference>
<dbReference type="GO" id="GO:0005634">
    <property type="term" value="C:nucleus"/>
    <property type="evidence" value="ECO:0007669"/>
    <property type="project" value="UniProtKB-SubCell"/>
</dbReference>
<feature type="domain" description="MYST-type HAT" evidence="17">
    <location>
        <begin position="1"/>
        <end position="272"/>
    </location>
</feature>
<dbReference type="OMA" id="CIYLCEY"/>
<keyword evidence="6" id="KW-0156">Chromatin regulator</keyword>
<comment type="subcellular location">
    <subcellularLocation>
        <location evidence="1">Nucleus</location>
    </subcellularLocation>
</comment>
<dbReference type="PROSITE" id="PS51726">
    <property type="entry name" value="MYST_HAT"/>
    <property type="match status" value="1"/>
</dbReference>
<evidence type="ECO:0000256" key="3">
    <source>
        <dbReference type="ARBA" id="ARBA00013184"/>
    </source>
</evidence>
<accession>A0A139AV36</accession>
<dbReference type="GO" id="GO:0003712">
    <property type="term" value="F:transcription coregulator activity"/>
    <property type="evidence" value="ECO:0007669"/>
    <property type="project" value="TreeGrafter"/>
</dbReference>
<dbReference type="AlphaFoldDB" id="A0A139AV36"/>
<dbReference type="InterPro" id="IPR036388">
    <property type="entry name" value="WH-like_DNA-bd_sf"/>
</dbReference>
<evidence type="ECO:0000256" key="13">
    <source>
        <dbReference type="ARBA" id="ARBA00047752"/>
    </source>
</evidence>
<evidence type="ECO:0000256" key="5">
    <source>
        <dbReference type="ARBA" id="ARBA00022763"/>
    </source>
</evidence>
<sequence>MKNVQRVQLGRWEMDAWYFSPYPEEFTNLPMLYLCPFCLEYFPQPRQFERHRAKCTLLHPPGNEIYYDGTISFWEVDGKVERRWCRNLSLLSKLFLDHKTVYFDVDPFWYYVMTISDEKGHTVLGYFSKEKESSLNYNLACILTLPCHQRKGYGKLLIAFSYLLSLREGKVGSPEKPLSDLGLLSYLAYWSEVLAERLVEWKEHSVSLEELSHFTGMTTDDVTLTLKFLDALRIRDGRHVVVLTNKMVEIAEKALVKKNKSQIHPDCLHWVPPDARARVGAVAGEVRGLGFGIQQAVVGRSGADEWAKPVPRKGYTEAGAQR</sequence>
<dbReference type="GO" id="GO:0106226">
    <property type="term" value="F:peptide 2-hydroxyisobutyryltransferase activity"/>
    <property type="evidence" value="ECO:0007669"/>
    <property type="project" value="RHEA"/>
</dbReference>
<evidence type="ECO:0000256" key="16">
    <source>
        <dbReference type="PIRSR" id="PIRSR602717-51"/>
    </source>
</evidence>
<dbReference type="GO" id="GO:0006357">
    <property type="term" value="P:regulation of transcription by RNA polymerase II"/>
    <property type="evidence" value="ECO:0007669"/>
    <property type="project" value="TreeGrafter"/>
</dbReference>
<dbReference type="InterPro" id="IPR050603">
    <property type="entry name" value="MYST_HAT"/>
</dbReference>
<dbReference type="InterPro" id="IPR016181">
    <property type="entry name" value="Acyl_CoA_acyltransferase"/>
</dbReference>
<dbReference type="Gene3D" id="3.40.630.30">
    <property type="match status" value="1"/>
</dbReference>
<keyword evidence="7" id="KW-0007">Acetylation</keyword>
<dbReference type="InterPro" id="IPR040706">
    <property type="entry name" value="Zf-MYST"/>
</dbReference>
<organism evidence="18 19">
    <name type="scientific">Gonapodya prolifera (strain JEL478)</name>
    <name type="common">Monoblepharis prolifera</name>
    <dbReference type="NCBI Taxonomy" id="1344416"/>
    <lineage>
        <taxon>Eukaryota</taxon>
        <taxon>Fungi</taxon>
        <taxon>Fungi incertae sedis</taxon>
        <taxon>Chytridiomycota</taxon>
        <taxon>Chytridiomycota incertae sedis</taxon>
        <taxon>Monoblepharidomycetes</taxon>
        <taxon>Monoblepharidales</taxon>
        <taxon>Gonapodyaceae</taxon>
        <taxon>Gonapodya</taxon>
    </lineage>
</organism>
<evidence type="ECO:0000256" key="15">
    <source>
        <dbReference type="ARBA" id="ARBA00048940"/>
    </source>
</evidence>
<evidence type="ECO:0000256" key="7">
    <source>
        <dbReference type="ARBA" id="ARBA00022990"/>
    </source>
</evidence>
<comment type="catalytic activity">
    <reaction evidence="13">
        <text>(2E)-butenoyl-CoA + L-lysyl-[protein] = N(6)-(2E)-butenoyl-L-lysyl-[protein] + CoA + H(+)</text>
        <dbReference type="Rhea" id="RHEA:53908"/>
        <dbReference type="Rhea" id="RHEA-COMP:9752"/>
        <dbReference type="Rhea" id="RHEA-COMP:13707"/>
        <dbReference type="ChEBI" id="CHEBI:15378"/>
        <dbReference type="ChEBI" id="CHEBI:29969"/>
        <dbReference type="ChEBI" id="CHEBI:57287"/>
        <dbReference type="ChEBI" id="CHEBI:57332"/>
        <dbReference type="ChEBI" id="CHEBI:137954"/>
    </reaction>
    <physiologicalReaction direction="left-to-right" evidence="13">
        <dbReference type="Rhea" id="RHEA:53909"/>
    </physiologicalReaction>
</comment>
<dbReference type="FunFam" id="3.30.60.60:FF:000001">
    <property type="entry name" value="Histone acetyltransferase"/>
    <property type="match status" value="1"/>
</dbReference>
<dbReference type="SUPFAM" id="SSF55729">
    <property type="entry name" value="Acyl-CoA N-acyltransferases (Nat)"/>
    <property type="match status" value="1"/>
</dbReference>
<comment type="catalytic activity">
    <reaction evidence="14">
        <text>L-lysyl-[protein] + acetyl-CoA = N(6)-acetyl-L-lysyl-[protein] + CoA + H(+)</text>
        <dbReference type="Rhea" id="RHEA:45948"/>
        <dbReference type="Rhea" id="RHEA-COMP:9752"/>
        <dbReference type="Rhea" id="RHEA-COMP:10731"/>
        <dbReference type="ChEBI" id="CHEBI:15378"/>
        <dbReference type="ChEBI" id="CHEBI:29969"/>
        <dbReference type="ChEBI" id="CHEBI:57287"/>
        <dbReference type="ChEBI" id="CHEBI:57288"/>
        <dbReference type="ChEBI" id="CHEBI:61930"/>
    </reaction>
    <physiologicalReaction direction="left-to-right" evidence="14">
        <dbReference type="Rhea" id="RHEA:45949"/>
    </physiologicalReaction>
</comment>
<comment type="similarity">
    <text evidence="2">Belongs to the MYST (SAS/MOZ) family.</text>
</comment>
<gene>
    <name evidence="18" type="ORF">M427DRAFT_151894</name>
</gene>
<evidence type="ECO:0000256" key="14">
    <source>
        <dbReference type="ARBA" id="ARBA00047787"/>
    </source>
</evidence>
<keyword evidence="10" id="KW-0539">Nucleus</keyword>
<dbReference type="GO" id="GO:0140064">
    <property type="term" value="F:peptide crotonyltransferase activity"/>
    <property type="evidence" value="ECO:0007669"/>
    <property type="project" value="RHEA"/>
</dbReference>
<dbReference type="GO" id="GO:0004402">
    <property type="term" value="F:histone acetyltransferase activity"/>
    <property type="evidence" value="ECO:0007669"/>
    <property type="project" value="InterPro"/>
</dbReference>
<evidence type="ECO:0000313" key="19">
    <source>
        <dbReference type="Proteomes" id="UP000070544"/>
    </source>
</evidence>
<evidence type="ECO:0000256" key="9">
    <source>
        <dbReference type="ARBA" id="ARBA00023204"/>
    </source>
</evidence>
<keyword evidence="5" id="KW-0227">DNA damage</keyword>
<keyword evidence="19" id="KW-1185">Reference proteome</keyword>
<dbReference type="Pfam" id="PF17772">
    <property type="entry name" value="zf-MYST"/>
    <property type="match status" value="1"/>
</dbReference>
<dbReference type="STRING" id="1344416.A0A139AV36"/>
<dbReference type="PANTHER" id="PTHR10615:SF218">
    <property type="entry name" value="HISTONE ACETYLTRANSFERASE ESA1"/>
    <property type="match status" value="1"/>
</dbReference>
<evidence type="ECO:0000256" key="10">
    <source>
        <dbReference type="ARBA" id="ARBA00023242"/>
    </source>
</evidence>
<evidence type="ECO:0000256" key="11">
    <source>
        <dbReference type="ARBA" id="ARBA00045805"/>
    </source>
</evidence>
<dbReference type="Proteomes" id="UP000070544">
    <property type="component" value="Unassembled WGS sequence"/>
</dbReference>
<dbReference type="PANTHER" id="PTHR10615">
    <property type="entry name" value="HISTONE ACETYLTRANSFERASE"/>
    <property type="match status" value="1"/>
</dbReference>
<evidence type="ECO:0000256" key="2">
    <source>
        <dbReference type="ARBA" id="ARBA00010107"/>
    </source>
</evidence>
<dbReference type="FunFam" id="3.40.630.30:FF:000002">
    <property type="entry name" value="Histone acetyltransferase"/>
    <property type="match status" value="1"/>
</dbReference>
<dbReference type="InterPro" id="IPR002717">
    <property type="entry name" value="HAT_MYST-type"/>
</dbReference>
<protein>
    <recommendedName>
        <fullName evidence="3">histone acetyltransferase</fullName>
        <ecNumber evidence="3">2.3.1.48</ecNumber>
    </recommendedName>
</protein>
<dbReference type="EC" id="2.3.1.48" evidence="3"/>
<dbReference type="OrthoDB" id="787137at2759"/>
<dbReference type="GO" id="GO:0000785">
    <property type="term" value="C:chromatin"/>
    <property type="evidence" value="ECO:0007669"/>
    <property type="project" value="TreeGrafter"/>
</dbReference>
<comment type="catalytic activity">
    <reaction evidence="12">
        <text>2-hydroxyisobutanoyl-CoA + L-lysyl-[protein] = N(6)-(2-hydroxyisobutanoyl)-L-lysyl-[protein] + CoA + H(+)</text>
        <dbReference type="Rhea" id="RHEA:24180"/>
        <dbReference type="Rhea" id="RHEA-COMP:9752"/>
        <dbReference type="Rhea" id="RHEA-COMP:15921"/>
        <dbReference type="ChEBI" id="CHEBI:15378"/>
        <dbReference type="ChEBI" id="CHEBI:29969"/>
        <dbReference type="ChEBI" id="CHEBI:57287"/>
        <dbReference type="ChEBI" id="CHEBI:131780"/>
        <dbReference type="ChEBI" id="CHEBI:144968"/>
    </reaction>
    <physiologicalReaction direction="left-to-right" evidence="12">
        <dbReference type="Rhea" id="RHEA:24181"/>
    </physiologicalReaction>
</comment>
<evidence type="ECO:0000259" key="17">
    <source>
        <dbReference type="PROSITE" id="PS51726"/>
    </source>
</evidence>